<feature type="region of interest" description="Disordered" evidence="1">
    <location>
        <begin position="143"/>
        <end position="180"/>
    </location>
</feature>
<dbReference type="InterPro" id="IPR002018">
    <property type="entry name" value="CarbesteraseB"/>
</dbReference>
<dbReference type="Gene3D" id="3.40.50.1820">
    <property type="entry name" value="alpha/beta hydrolase"/>
    <property type="match status" value="1"/>
</dbReference>
<dbReference type="EMBL" id="JBANRG010000106">
    <property type="protein sequence ID" value="KAK7435521.1"/>
    <property type="molecule type" value="Genomic_DNA"/>
</dbReference>
<dbReference type="Pfam" id="PF00135">
    <property type="entry name" value="COesterase"/>
    <property type="match status" value="1"/>
</dbReference>
<proteinExistence type="predicted"/>
<reference evidence="3 4" key="1">
    <citation type="submission" date="2024-01" db="EMBL/GenBank/DDBJ databases">
        <title>A draft genome for the cacao thread blight pathogen Marasmiellus scandens.</title>
        <authorList>
            <person name="Baruah I.K."/>
            <person name="Leung J."/>
            <person name="Bukari Y."/>
            <person name="Amoako-Attah I."/>
            <person name="Meinhardt L.W."/>
            <person name="Bailey B.A."/>
            <person name="Cohen S.P."/>
        </authorList>
    </citation>
    <scope>NUCLEOTIDE SEQUENCE [LARGE SCALE GENOMIC DNA]</scope>
    <source>
        <strain evidence="3 4">GH-19</strain>
    </source>
</reference>
<sequence length="180" mass="20281">MFTTSPIQQYPLSDFTSASQQLQVATGESIFICARPAIGNAFAAVTNAWTYRYNQPNPTANQSLGTAHAAENWMFFNGMNTGFNGTGTFTPMTRTETAFAEELIAYWLSFVRSHDPNTFKLDRSPFWEPYITQDGRKQRIILQQGPENSTDVSGSLNEEEPSKEEERCAFVIRKADKEQN</sequence>
<accession>A0ABR1IQ31</accession>
<keyword evidence="4" id="KW-1185">Reference proteome</keyword>
<organism evidence="3 4">
    <name type="scientific">Marasmiellus scandens</name>
    <dbReference type="NCBI Taxonomy" id="2682957"/>
    <lineage>
        <taxon>Eukaryota</taxon>
        <taxon>Fungi</taxon>
        <taxon>Dikarya</taxon>
        <taxon>Basidiomycota</taxon>
        <taxon>Agaricomycotina</taxon>
        <taxon>Agaricomycetes</taxon>
        <taxon>Agaricomycetidae</taxon>
        <taxon>Agaricales</taxon>
        <taxon>Marasmiineae</taxon>
        <taxon>Omphalotaceae</taxon>
        <taxon>Marasmiellus</taxon>
    </lineage>
</organism>
<comment type="caution">
    <text evidence="3">The sequence shown here is derived from an EMBL/GenBank/DDBJ whole genome shotgun (WGS) entry which is preliminary data.</text>
</comment>
<dbReference type="SUPFAM" id="SSF53474">
    <property type="entry name" value="alpha/beta-Hydrolases"/>
    <property type="match status" value="1"/>
</dbReference>
<evidence type="ECO:0000313" key="3">
    <source>
        <dbReference type="EMBL" id="KAK7435521.1"/>
    </source>
</evidence>
<feature type="compositionally biased region" description="Basic and acidic residues" evidence="1">
    <location>
        <begin position="164"/>
        <end position="180"/>
    </location>
</feature>
<gene>
    <name evidence="3" type="ORF">VKT23_019643</name>
</gene>
<protein>
    <recommendedName>
        <fullName evidence="2">Carboxylesterase type B domain-containing protein</fullName>
    </recommendedName>
</protein>
<name>A0ABR1IQ31_9AGAR</name>
<evidence type="ECO:0000313" key="4">
    <source>
        <dbReference type="Proteomes" id="UP001498398"/>
    </source>
</evidence>
<evidence type="ECO:0000256" key="1">
    <source>
        <dbReference type="SAM" id="MobiDB-lite"/>
    </source>
</evidence>
<evidence type="ECO:0000259" key="2">
    <source>
        <dbReference type="Pfam" id="PF00135"/>
    </source>
</evidence>
<dbReference type="Proteomes" id="UP001498398">
    <property type="component" value="Unassembled WGS sequence"/>
</dbReference>
<dbReference type="InterPro" id="IPR029058">
    <property type="entry name" value="AB_hydrolase_fold"/>
</dbReference>
<feature type="compositionally biased region" description="Polar residues" evidence="1">
    <location>
        <begin position="145"/>
        <end position="156"/>
    </location>
</feature>
<feature type="domain" description="Carboxylesterase type B" evidence="2">
    <location>
        <begin position="13"/>
        <end position="142"/>
    </location>
</feature>